<dbReference type="InterPro" id="IPR032675">
    <property type="entry name" value="LRR_dom_sf"/>
</dbReference>
<evidence type="ECO:0000256" key="9">
    <source>
        <dbReference type="SAM" id="SignalP"/>
    </source>
</evidence>
<dbReference type="InterPro" id="IPR050541">
    <property type="entry name" value="LRR_TM_domain-containing"/>
</dbReference>
<dbReference type="Pfam" id="PF13855">
    <property type="entry name" value="LRR_8"/>
    <property type="match status" value="2"/>
</dbReference>
<keyword evidence="7 8" id="KW-0472">Membrane</keyword>
<keyword evidence="5" id="KW-0677">Repeat</keyword>
<feature type="signal peptide" evidence="9">
    <location>
        <begin position="1"/>
        <end position="18"/>
    </location>
</feature>
<dbReference type="PANTHER" id="PTHR24369:SF210">
    <property type="entry name" value="CHAOPTIN-RELATED"/>
    <property type="match status" value="1"/>
</dbReference>
<dbReference type="Gene3D" id="3.80.10.10">
    <property type="entry name" value="Ribonuclease Inhibitor"/>
    <property type="match status" value="2"/>
</dbReference>
<dbReference type="InterPro" id="IPR003591">
    <property type="entry name" value="Leu-rich_rpt_typical-subtyp"/>
</dbReference>
<evidence type="ECO:0000256" key="4">
    <source>
        <dbReference type="ARBA" id="ARBA00022729"/>
    </source>
</evidence>
<feature type="transmembrane region" description="Helical" evidence="8">
    <location>
        <begin position="713"/>
        <end position="733"/>
    </location>
</feature>
<proteinExistence type="predicted"/>
<evidence type="ECO:0000256" key="8">
    <source>
        <dbReference type="SAM" id="Phobius"/>
    </source>
</evidence>
<evidence type="ECO:0000313" key="11">
    <source>
        <dbReference type="Proteomes" id="UP000887572"/>
    </source>
</evidence>
<sequence>MLLQQIISILFVLLTSNASVSVNRAKARLFSSARKQSWERKSFEDESYDATTEEVDYKDWDEGKWSKANRPKFCFGAEKQQICNCESNGGRSDLSCESQNLATTDAELPQNFNPSDKILPGKESNVLSLDFSSNLISDIQPGTFNQFTKLQVLMLTHNKLDSEQISVDVFTPGLGESLHQLYLDYNFITTLDEGVFDNLSQLRKLVLDGNREIQLSRGVFTNAAFDVLEVLSLDKCGIKELDEHIFANLTSLRALSLSGNPLDRIPLALSPLHSLTHLAMSSTNLKELKEGPFQTIVPGLEKLYMRKMKYLWKIGTNAFKGLKKLKFLDFAYSTKLRFELNLQQCNLSTLSAEVMSPIYWKSMDVIKLDGNPFVCDCKLKWLLDMKNVMRTVYRTDEPTCKYPSDLEGLSLYDANKLNDLCDPTPSSTGKFVVFLVCMVLSASLVAVGLVYARRRYEAKYGGDVHLPRFVGGSSAFPRAHQMGIFEDGEEENEIEEQQPQEGGERPEFAKAKMVYGLGNQMLKSLFFLTNFALFLFAGLIFGFSLWANLDQNFSRHLHDFAQQTKLDGKFIEEIAEYQAALWVLVAIGALLLVVGFLGCCGAACESSINLTLFVIIISILSLIELYILILMFTNRAELLDSVYKAFLESSKTVEGRRNLKPIQTALNCCGATLSTQQTYKSEGLCPDQLANTNACYAVVAAKVGSNDILVCGILLLFIQLVAMLFSCTLSNAFKTHFMYRPLRPQYQ</sequence>
<feature type="transmembrane region" description="Helical" evidence="8">
    <location>
        <begin position="525"/>
        <end position="547"/>
    </location>
</feature>
<evidence type="ECO:0000256" key="6">
    <source>
        <dbReference type="ARBA" id="ARBA00022989"/>
    </source>
</evidence>
<keyword evidence="11" id="KW-1185">Reference proteome</keyword>
<dbReference type="SUPFAM" id="SSF52058">
    <property type="entry name" value="L domain-like"/>
    <property type="match status" value="1"/>
</dbReference>
<dbReference type="InterPro" id="IPR001611">
    <property type="entry name" value="Leu-rich_rpt"/>
</dbReference>
<dbReference type="Proteomes" id="UP000887572">
    <property type="component" value="Unplaced"/>
</dbReference>
<evidence type="ECO:0000256" key="7">
    <source>
        <dbReference type="ARBA" id="ARBA00023136"/>
    </source>
</evidence>
<keyword evidence="4 9" id="KW-0732">Signal</keyword>
<comment type="subcellular location">
    <subcellularLocation>
        <location evidence="1">Membrane</location>
        <topology evidence="1">Multi-pass membrane protein</topology>
    </subcellularLocation>
</comment>
<feature type="transmembrane region" description="Helical" evidence="8">
    <location>
        <begin position="610"/>
        <end position="632"/>
    </location>
</feature>
<dbReference type="Pfam" id="PF00335">
    <property type="entry name" value="Tetraspanin"/>
    <property type="match status" value="1"/>
</dbReference>
<feature type="domain" description="LRRCT" evidence="10">
    <location>
        <begin position="371"/>
        <end position="422"/>
    </location>
</feature>
<feature type="chain" id="PRO_5037586487" evidence="9">
    <location>
        <begin position="19"/>
        <end position="747"/>
    </location>
</feature>
<evidence type="ECO:0000256" key="1">
    <source>
        <dbReference type="ARBA" id="ARBA00004141"/>
    </source>
</evidence>
<dbReference type="WBParaSite" id="Gr19_v10_g5346.t1">
    <property type="protein sequence ID" value="Gr19_v10_g5346.t1"/>
    <property type="gene ID" value="Gr19_v10_g5346"/>
</dbReference>
<dbReference type="GO" id="GO:0005886">
    <property type="term" value="C:plasma membrane"/>
    <property type="evidence" value="ECO:0007669"/>
    <property type="project" value="TreeGrafter"/>
</dbReference>
<keyword evidence="3 8" id="KW-0812">Transmembrane</keyword>
<dbReference type="SMART" id="SM00082">
    <property type="entry name" value="LRRCT"/>
    <property type="match status" value="1"/>
</dbReference>
<keyword evidence="6 8" id="KW-1133">Transmembrane helix</keyword>
<dbReference type="SUPFAM" id="SSF48652">
    <property type="entry name" value="Tetraspanin"/>
    <property type="match status" value="1"/>
</dbReference>
<dbReference type="InterPro" id="IPR018499">
    <property type="entry name" value="Tetraspanin/Peripherin"/>
</dbReference>
<keyword evidence="2" id="KW-0433">Leucine-rich repeat</keyword>
<organism evidence="11 12">
    <name type="scientific">Globodera rostochiensis</name>
    <name type="common">Golden nematode worm</name>
    <name type="synonym">Heterodera rostochiensis</name>
    <dbReference type="NCBI Taxonomy" id="31243"/>
    <lineage>
        <taxon>Eukaryota</taxon>
        <taxon>Metazoa</taxon>
        <taxon>Ecdysozoa</taxon>
        <taxon>Nematoda</taxon>
        <taxon>Chromadorea</taxon>
        <taxon>Rhabditida</taxon>
        <taxon>Tylenchina</taxon>
        <taxon>Tylenchomorpha</taxon>
        <taxon>Tylenchoidea</taxon>
        <taxon>Heteroderidae</taxon>
        <taxon>Heteroderinae</taxon>
        <taxon>Globodera</taxon>
    </lineage>
</organism>
<dbReference type="PANTHER" id="PTHR24369">
    <property type="entry name" value="ANTIGEN BSP, PUTATIVE-RELATED"/>
    <property type="match status" value="1"/>
</dbReference>
<accession>A0A914HWN0</accession>
<evidence type="ECO:0000256" key="3">
    <source>
        <dbReference type="ARBA" id="ARBA00022692"/>
    </source>
</evidence>
<reference evidence="12" key="1">
    <citation type="submission" date="2022-11" db="UniProtKB">
        <authorList>
            <consortium name="WormBaseParasite"/>
        </authorList>
    </citation>
    <scope>IDENTIFICATION</scope>
</reference>
<dbReference type="SMART" id="SM00369">
    <property type="entry name" value="LRR_TYP"/>
    <property type="match status" value="7"/>
</dbReference>
<protein>
    <submittedName>
        <fullName evidence="12">LRRCT domain-containing protein</fullName>
    </submittedName>
</protein>
<dbReference type="PRINTS" id="PR00259">
    <property type="entry name" value="TMFOUR"/>
</dbReference>
<evidence type="ECO:0000256" key="2">
    <source>
        <dbReference type="ARBA" id="ARBA00022614"/>
    </source>
</evidence>
<evidence type="ECO:0000313" key="12">
    <source>
        <dbReference type="WBParaSite" id="Gr19_v10_g5346.t1"/>
    </source>
</evidence>
<dbReference type="InterPro" id="IPR008952">
    <property type="entry name" value="Tetraspanin_EC2_sf"/>
</dbReference>
<evidence type="ECO:0000259" key="10">
    <source>
        <dbReference type="SMART" id="SM00082"/>
    </source>
</evidence>
<dbReference type="PROSITE" id="PS51450">
    <property type="entry name" value="LRR"/>
    <property type="match status" value="1"/>
</dbReference>
<feature type="transmembrane region" description="Helical" evidence="8">
    <location>
        <begin position="431"/>
        <end position="452"/>
    </location>
</feature>
<name>A0A914HWN0_GLORO</name>
<dbReference type="AlphaFoldDB" id="A0A914HWN0"/>
<dbReference type="InterPro" id="IPR000483">
    <property type="entry name" value="Cys-rich_flank_reg_C"/>
</dbReference>
<evidence type="ECO:0000256" key="5">
    <source>
        <dbReference type="ARBA" id="ARBA00022737"/>
    </source>
</evidence>
<feature type="transmembrane region" description="Helical" evidence="8">
    <location>
        <begin position="579"/>
        <end position="603"/>
    </location>
</feature>